<dbReference type="GO" id="GO:0016301">
    <property type="term" value="F:kinase activity"/>
    <property type="evidence" value="ECO:0007669"/>
    <property type="project" value="UniProtKB-KW"/>
</dbReference>
<dbReference type="RefSeq" id="WP_017375890.1">
    <property type="nucleotide sequence ID" value="NZ_CP012508.1"/>
</dbReference>
<dbReference type="AlphaFoldDB" id="A0A6I5Y617"/>
<keyword evidence="1" id="KW-0808">Transferase</keyword>
<evidence type="ECO:0000313" key="2">
    <source>
        <dbReference type="Proteomes" id="UP000029558"/>
    </source>
</evidence>
<dbReference type="Proteomes" id="UP000029558">
    <property type="component" value="Chromosome"/>
</dbReference>
<keyword evidence="1" id="KW-0418">Kinase</keyword>
<dbReference type="OrthoDB" id="9885918at2"/>
<gene>
    <name evidence="1" type="ORF">KU39_1928</name>
</gene>
<protein>
    <submittedName>
        <fullName evidence="1">Acetate kinase</fullName>
    </submittedName>
</protein>
<dbReference type="EMBL" id="CP012508">
    <property type="protein sequence ID" value="ALB23108.1"/>
    <property type="molecule type" value="Genomic_DNA"/>
</dbReference>
<reference evidence="1 2" key="1">
    <citation type="journal article" date="2014" name="Genome Announc.">
        <title>Comparative Genome Analysis of Two Isolates of the Fish Pathogen Piscirickettsia salmonis from Different Hosts Reveals Major Differences in Virulence-Associated Secretion Systems.</title>
        <authorList>
            <person name="Bohle H."/>
            <person name="Henriquez P."/>
            <person name="Grothusen H."/>
            <person name="Navas E."/>
            <person name="Sandoval A."/>
            <person name="Bustamante F."/>
            <person name="Bustos P."/>
            <person name="Mancilla M."/>
        </authorList>
    </citation>
    <scope>NUCLEOTIDE SEQUENCE [LARGE SCALE GENOMIC DNA]</scope>
    <source>
        <strain evidence="2">B1-32597</strain>
    </source>
</reference>
<name>A0A6I5Y617_PISSA</name>
<accession>A0A6I5Y617</accession>
<proteinExistence type="predicted"/>
<organism evidence="1 2">
    <name type="scientific">Piscirickettsia salmonis</name>
    <dbReference type="NCBI Taxonomy" id="1238"/>
    <lineage>
        <taxon>Bacteria</taxon>
        <taxon>Pseudomonadati</taxon>
        <taxon>Pseudomonadota</taxon>
        <taxon>Gammaproteobacteria</taxon>
        <taxon>Thiotrichales</taxon>
        <taxon>Piscirickettsiaceae</taxon>
        <taxon>Piscirickettsia</taxon>
    </lineage>
</organism>
<evidence type="ECO:0000313" key="1">
    <source>
        <dbReference type="EMBL" id="ALB23108.1"/>
    </source>
</evidence>
<sequence length="187" mass="21047">MLFSDLKESVSQLLFATHRDLVSEPNKGSAASFFSGLITKIAHTESAADLLLFLKQLINHESLDKNLPTSRYMSFYSKLEDYLAQCELIVLDNIAVDIFKQVKGPGFKLGYLGSSYSINDSKGNIYPVPERISRIMNIIRNENTTSSQRLKEVKEIKIAVPARQSSHFFWNATDDSTNEFISNLQCG</sequence>